<dbReference type="InterPro" id="IPR013131">
    <property type="entry name" value="Mannitol_DH_N"/>
</dbReference>
<protein>
    <submittedName>
        <fullName evidence="6">Tagaturonate reductase</fullName>
    </submittedName>
</protein>
<name>A0A926I1F8_9FIRM</name>
<evidence type="ECO:0000313" key="7">
    <source>
        <dbReference type="Proteomes" id="UP000657006"/>
    </source>
</evidence>
<dbReference type="GO" id="GO:0019698">
    <property type="term" value="P:D-galacturonate catabolic process"/>
    <property type="evidence" value="ECO:0007669"/>
    <property type="project" value="TreeGrafter"/>
</dbReference>
<accession>A0A926I1F8</accession>
<comment type="catalytic activity">
    <reaction evidence="3">
        <text>D-mannitol 1-phosphate + NAD(+) = beta-D-fructose 6-phosphate + NADH + H(+)</text>
        <dbReference type="Rhea" id="RHEA:19661"/>
        <dbReference type="ChEBI" id="CHEBI:15378"/>
        <dbReference type="ChEBI" id="CHEBI:57540"/>
        <dbReference type="ChEBI" id="CHEBI:57634"/>
        <dbReference type="ChEBI" id="CHEBI:57945"/>
        <dbReference type="ChEBI" id="CHEBI:61381"/>
        <dbReference type="EC" id="1.1.1.17"/>
    </reaction>
</comment>
<dbReference type="Pfam" id="PF01232">
    <property type="entry name" value="Mannitol_dh"/>
    <property type="match status" value="1"/>
</dbReference>
<comment type="caution">
    <text evidence="6">The sequence shown here is derived from an EMBL/GenBank/DDBJ whole genome shotgun (WGS) entry which is preliminary data.</text>
</comment>
<dbReference type="Proteomes" id="UP000657006">
    <property type="component" value="Unassembled WGS sequence"/>
</dbReference>
<dbReference type="InterPro" id="IPR013328">
    <property type="entry name" value="6PGD_dom2"/>
</dbReference>
<dbReference type="RefSeq" id="WP_249289531.1">
    <property type="nucleotide sequence ID" value="NZ_JACRSQ010000005.1"/>
</dbReference>
<dbReference type="SUPFAM" id="SSF51735">
    <property type="entry name" value="NAD(P)-binding Rossmann-fold domains"/>
    <property type="match status" value="1"/>
</dbReference>
<dbReference type="InterPro" id="IPR036291">
    <property type="entry name" value="NAD(P)-bd_dom_sf"/>
</dbReference>
<dbReference type="PANTHER" id="PTHR30524:SF0">
    <property type="entry name" value="ALTRONATE OXIDOREDUCTASE-RELATED"/>
    <property type="match status" value="1"/>
</dbReference>
<dbReference type="Gene3D" id="3.40.50.720">
    <property type="entry name" value="NAD(P)-binding Rossmann-like Domain"/>
    <property type="match status" value="1"/>
</dbReference>
<dbReference type="NCBIfam" id="NF002969">
    <property type="entry name" value="PRK03643.1"/>
    <property type="match status" value="1"/>
</dbReference>
<gene>
    <name evidence="6" type="ORF">H8730_05260</name>
</gene>
<dbReference type="InterPro" id="IPR013118">
    <property type="entry name" value="Mannitol_DH_C"/>
</dbReference>
<dbReference type="InterPro" id="IPR008927">
    <property type="entry name" value="6-PGluconate_DH-like_C_sf"/>
</dbReference>
<evidence type="ECO:0000256" key="2">
    <source>
        <dbReference type="ARBA" id="ARBA00023027"/>
    </source>
</evidence>
<dbReference type="GO" id="GO:0005829">
    <property type="term" value="C:cytosol"/>
    <property type="evidence" value="ECO:0007669"/>
    <property type="project" value="TreeGrafter"/>
</dbReference>
<keyword evidence="7" id="KW-1185">Reference proteome</keyword>
<dbReference type="GO" id="GO:0008926">
    <property type="term" value="F:mannitol-1-phosphate 5-dehydrogenase activity"/>
    <property type="evidence" value="ECO:0007669"/>
    <property type="project" value="UniProtKB-EC"/>
</dbReference>
<feature type="domain" description="Mannitol dehydrogenase N-terminal" evidence="4">
    <location>
        <begin position="9"/>
        <end position="241"/>
    </location>
</feature>
<reference evidence="6" key="1">
    <citation type="submission" date="2020-08" db="EMBL/GenBank/DDBJ databases">
        <title>Genome public.</title>
        <authorList>
            <person name="Liu C."/>
            <person name="Sun Q."/>
        </authorList>
    </citation>
    <scope>NUCLEOTIDE SEQUENCE</scope>
    <source>
        <strain evidence="6">NSJ-32</strain>
    </source>
</reference>
<evidence type="ECO:0000256" key="3">
    <source>
        <dbReference type="ARBA" id="ARBA00048615"/>
    </source>
</evidence>
<keyword evidence="2" id="KW-0520">NAD</keyword>
<dbReference type="GO" id="GO:0009026">
    <property type="term" value="F:tagaturonate reductase activity"/>
    <property type="evidence" value="ECO:0007669"/>
    <property type="project" value="TreeGrafter"/>
</dbReference>
<evidence type="ECO:0000313" key="6">
    <source>
        <dbReference type="EMBL" id="MBC8542946.1"/>
    </source>
</evidence>
<evidence type="ECO:0000259" key="5">
    <source>
        <dbReference type="Pfam" id="PF08125"/>
    </source>
</evidence>
<dbReference type="SUPFAM" id="SSF48179">
    <property type="entry name" value="6-phosphogluconate dehydrogenase C-terminal domain-like"/>
    <property type="match status" value="1"/>
</dbReference>
<dbReference type="PANTHER" id="PTHR30524">
    <property type="entry name" value="MANNITOL-1-PHOSPHATE 5-DEHYDROGENASE"/>
    <property type="match status" value="1"/>
</dbReference>
<keyword evidence="1" id="KW-0560">Oxidoreductase</keyword>
<proteinExistence type="predicted"/>
<feature type="domain" description="Mannitol dehydrogenase C-terminal" evidence="5">
    <location>
        <begin position="257"/>
        <end position="424"/>
    </location>
</feature>
<dbReference type="GO" id="GO:0019592">
    <property type="term" value="P:mannitol catabolic process"/>
    <property type="evidence" value="ECO:0007669"/>
    <property type="project" value="TreeGrafter"/>
</dbReference>
<dbReference type="Gene3D" id="1.10.1040.10">
    <property type="entry name" value="N-(1-d-carboxylethyl)-l-norvaline Dehydrogenase, domain 2"/>
    <property type="match status" value="1"/>
</dbReference>
<dbReference type="Pfam" id="PF08125">
    <property type="entry name" value="Mannitol_dh_C"/>
    <property type="match status" value="1"/>
</dbReference>
<evidence type="ECO:0000256" key="1">
    <source>
        <dbReference type="ARBA" id="ARBA00023002"/>
    </source>
</evidence>
<sequence length="429" mass="49005">MGTKPERCEKIIQFGEGGFLRGFADWIIQLTDEATDFNASVVVVQPIEHGMCAKLEEQNCVYTHIMRGMKNGIPTVEQKRIDVISRTVEPYKDFEAYLKLAENPDFRFILSNTTEAGIVFDGEDKPEHAPNLTFPAKVTLLLHRRFAMGLKGFIFLPCELIEQNGTTLKQCVIDYAKLWGLGDDFIAWVQRDNIFYNTLVDRIVTGYPRDEKIDLEYEDNMVNTSELFHLWVIEGPASIKEEFPFHKAGLNIIVTDNLEPYRTRKVRILNGAHTAMIPYAMLSGLETVGDCMDDAKMSAFVKACVYDEILTTLDLPEQELREYADNVFERFCNPYIRHLCASIALNSVSKFKVRVLPSILEYIKRCGELPEHLIFSFAKLIEFYKTGTPNDDDKIIAFMKQSDVPSILSNTTLWGSDLRYLTEAVERAL</sequence>
<dbReference type="EMBL" id="JACRSQ010000005">
    <property type="protein sequence ID" value="MBC8542946.1"/>
    <property type="molecule type" value="Genomic_DNA"/>
</dbReference>
<organism evidence="6 7">
    <name type="scientific">Bianquea renquensis</name>
    <dbReference type="NCBI Taxonomy" id="2763661"/>
    <lineage>
        <taxon>Bacteria</taxon>
        <taxon>Bacillati</taxon>
        <taxon>Bacillota</taxon>
        <taxon>Clostridia</taxon>
        <taxon>Eubacteriales</taxon>
        <taxon>Bianqueaceae</taxon>
        <taxon>Bianquea</taxon>
    </lineage>
</organism>
<evidence type="ECO:0000259" key="4">
    <source>
        <dbReference type="Pfam" id="PF01232"/>
    </source>
</evidence>
<dbReference type="AlphaFoldDB" id="A0A926I1F8"/>